<comment type="subcellular location">
    <subcellularLocation>
        <location evidence="5">Cytoplasm</location>
    </subcellularLocation>
</comment>
<dbReference type="EC" id="3.1.-.-" evidence="5"/>
<keyword evidence="9" id="KW-1185">Reference proteome</keyword>
<dbReference type="Gene3D" id="3.30.420.140">
    <property type="entry name" value="YqgF/RNase H-like domain"/>
    <property type="match status" value="1"/>
</dbReference>
<sequence length="165" mass="17253">MAACLAVDPGSVRIGVAVSDPRRTIALPLGTVQRAKDGSDLRAIAALVAEREAADVVVGLPVGLSGREGPAAEQARAFARRLADALAPVPVRLVDERFTTTSAHRALHEAGRKGRTHRTVVDRTAAAILLQHVLDAEAAAGDPPAADRRAEPDPLTDGPVDRSER</sequence>
<evidence type="ECO:0000256" key="3">
    <source>
        <dbReference type="ARBA" id="ARBA00022722"/>
    </source>
</evidence>
<dbReference type="Proteomes" id="UP001596122">
    <property type="component" value="Unassembled WGS sequence"/>
</dbReference>
<dbReference type="RefSeq" id="WP_340271617.1">
    <property type="nucleotide sequence ID" value="NZ_JBBEOG010000013.1"/>
</dbReference>
<dbReference type="SUPFAM" id="SSF53098">
    <property type="entry name" value="Ribonuclease H-like"/>
    <property type="match status" value="1"/>
</dbReference>
<dbReference type="InterPro" id="IPR037027">
    <property type="entry name" value="YqgF/RNaseH-like_dom_sf"/>
</dbReference>
<evidence type="ECO:0000256" key="2">
    <source>
        <dbReference type="ARBA" id="ARBA00022517"/>
    </source>
</evidence>
<dbReference type="NCBIfam" id="TIGR00250">
    <property type="entry name" value="RNAse_H_YqgF"/>
    <property type="match status" value="1"/>
</dbReference>
<comment type="similarity">
    <text evidence="5">Belongs to the YqgF HJR family.</text>
</comment>
<accession>A0ABW0GQ75</accession>
<dbReference type="PANTHER" id="PTHR33317:SF4">
    <property type="entry name" value="POLYNUCLEOTIDYL TRANSFERASE, RIBONUCLEASE H-LIKE SUPERFAMILY PROTEIN"/>
    <property type="match status" value="1"/>
</dbReference>
<dbReference type="Pfam" id="PF03652">
    <property type="entry name" value="RuvX"/>
    <property type="match status" value="1"/>
</dbReference>
<dbReference type="InterPro" id="IPR012337">
    <property type="entry name" value="RNaseH-like_sf"/>
</dbReference>
<dbReference type="HAMAP" id="MF_00651">
    <property type="entry name" value="Nuclease_YqgF"/>
    <property type="match status" value="1"/>
</dbReference>
<keyword evidence="3 5" id="KW-0540">Nuclease</keyword>
<evidence type="ECO:0000313" key="8">
    <source>
        <dbReference type="EMBL" id="MFC5381794.1"/>
    </source>
</evidence>
<evidence type="ECO:0000313" key="9">
    <source>
        <dbReference type="Proteomes" id="UP001596122"/>
    </source>
</evidence>
<keyword evidence="1 5" id="KW-0963">Cytoplasm</keyword>
<evidence type="ECO:0000256" key="1">
    <source>
        <dbReference type="ARBA" id="ARBA00022490"/>
    </source>
</evidence>
<evidence type="ECO:0000256" key="5">
    <source>
        <dbReference type="HAMAP-Rule" id="MF_00651"/>
    </source>
</evidence>
<keyword evidence="2 5" id="KW-0690">Ribosome biogenesis</keyword>
<protein>
    <recommendedName>
        <fullName evidence="5">Putative pre-16S rRNA nuclease</fullName>
        <ecNumber evidence="5">3.1.-.-</ecNumber>
    </recommendedName>
</protein>
<gene>
    <name evidence="8" type="primary">ruvX</name>
    <name evidence="8" type="ORF">ACFPJ6_13470</name>
</gene>
<proteinExistence type="inferred from homology"/>
<evidence type="ECO:0000256" key="4">
    <source>
        <dbReference type="ARBA" id="ARBA00022801"/>
    </source>
</evidence>
<dbReference type="SMART" id="SM00732">
    <property type="entry name" value="YqgFc"/>
    <property type="match status" value="1"/>
</dbReference>
<keyword evidence="4 5" id="KW-0378">Hydrolase</keyword>
<dbReference type="InterPro" id="IPR005227">
    <property type="entry name" value="YqgF"/>
</dbReference>
<feature type="domain" description="YqgF/RNase H-like" evidence="7">
    <location>
        <begin position="2"/>
        <end position="103"/>
    </location>
</feature>
<organism evidence="8 9">
    <name type="scientific">Aquipuribacter nitratireducens</name>
    <dbReference type="NCBI Taxonomy" id="650104"/>
    <lineage>
        <taxon>Bacteria</taxon>
        <taxon>Bacillati</taxon>
        <taxon>Actinomycetota</taxon>
        <taxon>Actinomycetes</taxon>
        <taxon>Micrococcales</taxon>
        <taxon>Intrasporangiaceae</taxon>
        <taxon>Aquipuribacter</taxon>
    </lineage>
</organism>
<comment type="function">
    <text evidence="5">Could be a nuclease involved in processing of the 5'-end of pre-16S rRNA.</text>
</comment>
<evidence type="ECO:0000256" key="6">
    <source>
        <dbReference type="SAM" id="MobiDB-lite"/>
    </source>
</evidence>
<evidence type="ECO:0000259" key="7">
    <source>
        <dbReference type="SMART" id="SM00732"/>
    </source>
</evidence>
<name>A0ABW0GQ75_9MICO</name>
<dbReference type="CDD" id="cd16964">
    <property type="entry name" value="YqgF"/>
    <property type="match status" value="1"/>
</dbReference>
<dbReference type="InterPro" id="IPR006641">
    <property type="entry name" value="YqgF/RNaseH-like_dom"/>
</dbReference>
<dbReference type="PANTHER" id="PTHR33317">
    <property type="entry name" value="POLYNUCLEOTIDYL TRANSFERASE, RIBONUCLEASE H-LIKE SUPERFAMILY PROTEIN"/>
    <property type="match status" value="1"/>
</dbReference>
<reference evidence="9" key="1">
    <citation type="journal article" date="2019" name="Int. J. Syst. Evol. Microbiol.">
        <title>The Global Catalogue of Microorganisms (GCM) 10K type strain sequencing project: providing services to taxonomists for standard genome sequencing and annotation.</title>
        <authorList>
            <consortium name="The Broad Institute Genomics Platform"/>
            <consortium name="The Broad Institute Genome Sequencing Center for Infectious Disease"/>
            <person name="Wu L."/>
            <person name="Ma J."/>
        </authorList>
    </citation>
    <scope>NUCLEOTIDE SEQUENCE [LARGE SCALE GENOMIC DNA]</scope>
    <source>
        <strain evidence="9">CCUG 43114</strain>
    </source>
</reference>
<dbReference type="EMBL" id="JBHSLD010000012">
    <property type="protein sequence ID" value="MFC5381794.1"/>
    <property type="molecule type" value="Genomic_DNA"/>
</dbReference>
<comment type="caution">
    <text evidence="8">The sequence shown here is derived from an EMBL/GenBank/DDBJ whole genome shotgun (WGS) entry which is preliminary data.</text>
</comment>
<feature type="region of interest" description="Disordered" evidence="6">
    <location>
        <begin position="138"/>
        <end position="165"/>
    </location>
</feature>